<feature type="repeat" description="ANK" evidence="3">
    <location>
        <begin position="187"/>
        <end position="219"/>
    </location>
</feature>
<dbReference type="InterPro" id="IPR011333">
    <property type="entry name" value="SKP1/BTB/POZ_sf"/>
</dbReference>
<evidence type="ECO:0000313" key="6">
    <source>
        <dbReference type="Proteomes" id="UP000008909"/>
    </source>
</evidence>
<evidence type="ECO:0000256" key="1">
    <source>
        <dbReference type="ARBA" id="ARBA00022737"/>
    </source>
</evidence>
<keyword evidence="6" id="KW-1185">Reference proteome</keyword>
<reference key="2">
    <citation type="submission" date="2011-10" db="EMBL/GenBank/DDBJ databases">
        <title>The genome and transcriptome sequence of Clonorchis sinensis provide insights into the carcinogenic liver fluke.</title>
        <authorList>
            <person name="Wang X."/>
            <person name="Huang Y."/>
            <person name="Chen W."/>
            <person name="Liu H."/>
            <person name="Guo L."/>
            <person name="Chen Y."/>
            <person name="Luo F."/>
            <person name="Zhou W."/>
            <person name="Sun J."/>
            <person name="Mao Q."/>
            <person name="Liang P."/>
            <person name="Zhou C."/>
            <person name="Tian Y."/>
            <person name="Men J."/>
            <person name="Lv X."/>
            <person name="Huang L."/>
            <person name="Zhou J."/>
            <person name="Hu Y."/>
            <person name="Li R."/>
            <person name="Zhang F."/>
            <person name="Lei H."/>
            <person name="Li X."/>
            <person name="Hu X."/>
            <person name="Liang C."/>
            <person name="Xu J."/>
            <person name="Wu Z."/>
            <person name="Yu X."/>
        </authorList>
    </citation>
    <scope>NUCLEOTIDE SEQUENCE</scope>
    <source>
        <strain>Henan</strain>
    </source>
</reference>
<feature type="domain" description="BTB" evidence="4">
    <location>
        <begin position="1"/>
        <end position="62"/>
    </location>
</feature>
<dbReference type="PANTHER" id="PTHR24123:SF141">
    <property type="entry name" value="ANKYRIN 2, ISOFORM U"/>
    <property type="match status" value="1"/>
</dbReference>
<sequence length="1353" mass="149878">DILVQTADKVLPGHQFVIGARGGKWEFVTDGDHTVTKIDSNNQAACEALLSWLYTGELLPTDDAKALSELIVLARKHELSELVSQCETMLSFLLRRDNCVILYEAAFVSKAFVLLEHCFSLLSSAWDSISKEELNTLSPKALLSLLEKKTRFPLHCSIELERDDVAMLILEENPVDVRTLVNVLDDNGLSPLYLSLKFKQIDLAEYLLENGALLDLVIGENERMPTAHYALMHNELEAVQFLIEDKKHSEHLGLARSLLSKDGNAFIADANGNTPLHVALLHCNTSMFGLLMEHVKGADFNAVNNMGFPLLWLALVADFGFDQKALLDAIGFSRSCSSPQSCSFSKTLVHAGADVNYQFARSVKESSIQVDAVPDTNLPEAGDTLLIACARCGLDAAALFLLQQPVCLVNAESATVPGETVFHVAIESKLTSLCHSLATSYQADPNRLRMKEVGCTSFPGKVLMKTFHCSSTVFQLSSPRQPSPPPLFTETKKVEPFDLFPDDEEFLQHPTRPVNEDQFITPFDAESLSERLDPDGEGQNLNVPEASLEKTTSAQQTGALCRRTEKRTPLHLAMARGMTQLIELYLDQKAKCEPDWLLQDEAGDSVFSLALWTAQFDLANRILIAASRQYQQHAVQPLPNGSTNNTVMQFDCGTGLSLLQRAVERDQLEAVRFLLRHRVDANNSLADSIVCPLWSSLLRNQPNIAQLLVSHGADVDYWTEFAGTPVQVTLLHRAIDCRLESATEFLIKNGCDVNATPRYPQMFKTHTSNLGFLDALQPLKAWHPLHMASANGLVETVRCLLRCGRADVNRQDVDGNTAVHLAVRAGHNRLVEILIQCPVLDCGVKNSLGHTAFHVAMECRNVKAAQSLLSRDSTLALQTDNLGRNFLHIALQNVDRAAVFFLIQTGMNLNQCVNDSTQYTPLHLAIIAGVPEDVFRSLVPGASISSRTPQKHTPLHLCILHNQPELLNCLIENGAEVNEQDSEMNTPLHLAVRNANIPCLTILLAQPQTDCCIMNIRGQLPIHLLAEHNSATAVEILQHLFEICVTPQINSKDAAGNTPLLLAYRSGNVPLCIALVHAGASLGLTNADGHSVFSLSRLRKRSASPDRILMQILDSLMQEPLWEDGPSCVECQAKFGLTYRKHHWSKSDYNIDEDEITINFSGKNKNRLHKGAKLKQPNAYLVYAIGIEEVIQCRYSHLCKVGIQSVTLMAQPSKLVIDTTNNAIILLLYLLGKGFPPLSAFPDNGMFTGSRNRLLGELSKCFTRPQDDDVKPTVNSVCAAQLIVAFRHESDKYRTYGTKEKVARLLLICCLEFLCFPLKPRESKRSRDVLTQTLNMRTILMSLVQILSKCKRF</sequence>
<dbReference type="SMART" id="SM00248">
    <property type="entry name" value="ANK"/>
    <property type="match status" value="18"/>
</dbReference>
<protein>
    <submittedName>
        <fullName evidence="5">Ankyrin repeat and FYVE domain-containing protein 1</fullName>
    </submittedName>
</protein>
<reference evidence="5" key="1">
    <citation type="journal article" date="2011" name="Genome Biol.">
        <title>The draft genome of the carcinogenic human liver fluke Clonorchis sinensis.</title>
        <authorList>
            <person name="Wang X."/>
            <person name="Chen W."/>
            <person name="Huang Y."/>
            <person name="Sun J."/>
            <person name="Men J."/>
            <person name="Liu H."/>
            <person name="Luo F."/>
            <person name="Guo L."/>
            <person name="Lv X."/>
            <person name="Deng C."/>
            <person name="Zhou C."/>
            <person name="Fan Y."/>
            <person name="Li X."/>
            <person name="Huang L."/>
            <person name="Hu Y."/>
            <person name="Liang C."/>
            <person name="Hu X."/>
            <person name="Xu J."/>
            <person name="Yu X."/>
        </authorList>
    </citation>
    <scope>NUCLEOTIDE SEQUENCE [LARGE SCALE GENOMIC DNA]</scope>
    <source>
        <strain evidence="5">Henan</strain>
    </source>
</reference>
<feature type="repeat" description="ANK" evidence="3">
    <location>
        <begin position="814"/>
        <end position="836"/>
    </location>
</feature>
<dbReference type="PANTHER" id="PTHR24123">
    <property type="entry name" value="ANKYRIN REPEAT-CONTAINING"/>
    <property type="match status" value="1"/>
</dbReference>
<dbReference type="PROSITE" id="PS50097">
    <property type="entry name" value="BTB"/>
    <property type="match status" value="1"/>
</dbReference>
<feature type="repeat" description="ANK" evidence="3">
    <location>
        <begin position="950"/>
        <end position="982"/>
    </location>
</feature>
<gene>
    <name evidence="5" type="ORF">CLF_106988</name>
</gene>
<evidence type="ECO:0000313" key="5">
    <source>
        <dbReference type="EMBL" id="GAA51904.1"/>
    </source>
</evidence>
<organism evidence="5 6">
    <name type="scientific">Clonorchis sinensis</name>
    <name type="common">Chinese liver fluke</name>
    <dbReference type="NCBI Taxonomy" id="79923"/>
    <lineage>
        <taxon>Eukaryota</taxon>
        <taxon>Metazoa</taxon>
        <taxon>Spiralia</taxon>
        <taxon>Lophotrochozoa</taxon>
        <taxon>Platyhelminthes</taxon>
        <taxon>Trematoda</taxon>
        <taxon>Digenea</taxon>
        <taxon>Opisthorchiida</taxon>
        <taxon>Opisthorchiata</taxon>
        <taxon>Opisthorchiidae</taxon>
        <taxon>Clonorchis</taxon>
    </lineage>
</organism>
<dbReference type="SUPFAM" id="SSF48403">
    <property type="entry name" value="Ankyrin repeat"/>
    <property type="match status" value="3"/>
</dbReference>
<feature type="repeat" description="ANK" evidence="3">
    <location>
        <begin position="565"/>
        <end position="590"/>
    </location>
</feature>
<dbReference type="InterPro" id="IPR000210">
    <property type="entry name" value="BTB/POZ_dom"/>
</dbReference>
<evidence type="ECO:0000259" key="4">
    <source>
        <dbReference type="PROSITE" id="PS50097"/>
    </source>
</evidence>
<dbReference type="Gene3D" id="1.25.40.20">
    <property type="entry name" value="Ankyrin repeat-containing domain"/>
    <property type="match status" value="6"/>
</dbReference>
<dbReference type="SUPFAM" id="SSF54695">
    <property type="entry name" value="POZ domain"/>
    <property type="match status" value="1"/>
</dbReference>
<dbReference type="InterPro" id="IPR051165">
    <property type="entry name" value="Multifunctional_ANK_Repeat"/>
</dbReference>
<dbReference type="InterPro" id="IPR002110">
    <property type="entry name" value="Ankyrin_rpt"/>
</dbReference>
<dbReference type="EMBL" id="DF143214">
    <property type="protein sequence ID" value="GAA51904.1"/>
    <property type="molecule type" value="Genomic_DNA"/>
</dbReference>
<evidence type="ECO:0000256" key="3">
    <source>
        <dbReference type="PROSITE-ProRule" id="PRU00023"/>
    </source>
</evidence>
<dbReference type="Proteomes" id="UP000008909">
    <property type="component" value="Unassembled WGS sequence"/>
</dbReference>
<evidence type="ECO:0000256" key="2">
    <source>
        <dbReference type="ARBA" id="ARBA00023043"/>
    </source>
</evidence>
<keyword evidence="2 3" id="KW-0040">ANK repeat</keyword>
<feature type="non-terminal residue" evidence="5">
    <location>
        <position position="1"/>
    </location>
</feature>
<dbReference type="Pfam" id="PF12796">
    <property type="entry name" value="Ank_2"/>
    <property type="match status" value="4"/>
</dbReference>
<dbReference type="Pfam" id="PF00023">
    <property type="entry name" value="Ank"/>
    <property type="match status" value="1"/>
</dbReference>
<accession>G7YG21</accession>
<dbReference type="InterPro" id="IPR036770">
    <property type="entry name" value="Ankyrin_rpt-contain_sf"/>
</dbReference>
<keyword evidence="1" id="KW-0677">Repeat</keyword>
<proteinExistence type="predicted"/>
<name>G7YG21_CLOSI</name>
<dbReference type="Gene3D" id="3.30.710.10">
    <property type="entry name" value="Potassium Channel Kv1.1, Chain A"/>
    <property type="match status" value="1"/>
</dbReference>
<feature type="repeat" description="ANK" evidence="3">
    <location>
        <begin position="1055"/>
        <end position="1087"/>
    </location>
</feature>
<dbReference type="PROSITE" id="PS50088">
    <property type="entry name" value="ANK_REPEAT"/>
    <property type="match status" value="5"/>
</dbReference>
<dbReference type="PROSITE" id="PS50297">
    <property type="entry name" value="ANK_REP_REGION"/>
    <property type="match status" value="4"/>
</dbReference>